<protein>
    <submittedName>
        <fullName evidence="1">Pentapeptide repeat-containing protein</fullName>
    </submittedName>
</protein>
<feature type="non-terminal residue" evidence="1">
    <location>
        <position position="82"/>
    </location>
</feature>
<dbReference type="Proteomes" id="UP000199375">
    <property type="component" value="Unassembled WGS sequence"/>
</dbReference>
<dbReference type="RefSeq" id="WP_369523398.1">
    <property type="nucleotide sequence ID" value="NZ_FMCW01000052.1"/>
</dbReference>
<sequence>MTSQAVDLREERQVRLAAQRILARHLRPATPEGEPHPLYWGAAVTLDLTEAVLIDVDLTGCHLHNATFTKTHFSGEARFGGA</sequence>
<dbReference type="Pfam" id="PF00805">
    <property type="entry name" value="Pentapeptide"/>
    <property type="match status" value="1"/>
</dbReference>
<evidence type="ECO:0000313" key="2">
    <source>
        <dbReference type="Proteomes" id="UP000199375"/>
    </source>
</evidence>
<gene>
    <name evidence="1" type="ORF">GA0070558_1521</name>
</gene>
<dbReference type="AlphaFoldDB" id="A0A1C4YJY7"/>
<accession>A0A1C4YJY7</accession>
<dbReference type="SUPFAM" id="SSF141571">
    <property type="entry name" value="Pentapeptide repeat-like"/>
    <property type="match status" value="1"/>
</dbReference>
<evidence type="ECO:0000313" key="1">
    <source>
        <dbReference type="EMBL" id="SCF21072.1"/>
    </source>
</evidence>
<name>A0A1C4YJY7_9ACTN</name>
<proteinExistence type="predicted"/>
<organism evidence="1 2">
    <name type="scientific">Micromonospora haikouensis</name>
    <dbReference type="NCBI Taxonomy" id="686309"/>
    <lineage>
        <taxon>Bacteria</taxon>
        <taxon>Bacillati</taxon>
        <taxon>Actinomycetota</taxon>
        <taxon>Actinomycetes</taxon>
        <taxon>Micromonosporales</taxon>
        <taxon>Micromonosporaceae</taxon>
        <taxon>Micromonospora</taxon>
    </lineage>
</organism>
<dbReference type="InterPro" id="IPR001646">
    <property type="entry name" value="5peptide_repeat"/>
</dbReference>
<dbReference type="EMBL" id="FMCW01000052">
    <property type="protein sequence ID" value="SCF21072.1"/>
    <property type="molecule type" value="Genomic_DNA"/>
</dbReference>
<reference evidence="1 2" key="1">
    <citation type="submission" date="2016-06" db="EMBL/GenBank/DDBJ databases">
        <authorList>
            <person name="Kjaerup R.B."/>
            <person name="Dalgaard T.S."/>
            <person name="Juul-Madsen H.R."/>
        </authorList>
    </citation>
    <scope>NUCLEOTIDE SEQUENCE [LARGE SCALE GENOMIC DNA]</scope>
    <source>
        <strain evidence="1 2">DSM 45626</strain>
    </source>
</reference>